<dbReference type="Gene3D" id="3.10.28.10">
    <property type="entry name" value="Homing endonucleases"/>
    <property type="match status" value="2"/>
</dbReference>
<protein>
    <recommendedName>
        <fullName evidence="2">Homing endonuclease LAGLIDADG domain-containing protein</fullName>
    </recommendedName>
</protein>
<keyword evidence="3" id="KW-0496">Mitochondrion</keyword>
<dbReference type="PANTHER" id="PTHR47539">
    <property type="entry name" value="PENTATRICOPEPTIDE REPEAT-CONTAINING PROTEIN OTP51, CHLOROPLASTIC"/>
    <property type="match status" value="1"/>
</dbReference>
<name>A0A2R4A3T9_9AGAR</name>
<dbReference type="AlphaFoldDB" id="A0A2R4A3T9"/>
<organism evidence="3">
    <name type="scientific">Termitomyces sp. T132</name>
    <dbReference type="NCBI Taxonomy" id="2136985"/>
    <lineage>
        <taxon>Eukaryota</taxon>
        <taxon>Fungi</taxon>
        <taxon>Dikarya</taxon>
        <taxon>Basidiomycota</taxon>
        <taxon>Agaricomycotina</taxon>
        <taxon>Agaricomycetes</taxon>
        <taxon>Agaricomycetidae</taxon>
        <taxon>Agaricales</taxon>
        <taxon>Tricholomatineae</taxon>
        <taxon>Lyophyllaceae</taxon>
        <taxon>Termitomyces</taxon>
    </lineage>
</organism>
<dbReference type="GO" id="GO:0000373">
    <property type="term" value="P:Group II intron splicing"/>
    <property type="evidence" value="ECO:0007669"/>
    <property type="project" value="TreeGrafter"/>
</dbReference>
<dbReference type="GO" id="GO:0004519">
    <property type="term" value="F:endonuclease activity"/>
    <property type="evidence" value="ECO:0007669"/>
    <property type="project" value="InterPro"/>
</dbReference>
<comment type="function">
    <text evidence="1">Mitochondrial DNA endonuclease involved in intron homing.</text>
</comment>
<accession>A0A2R4A3T9</accession>
<evidence type="ECO:0000256" key="1">
    <source>
        <dbReference type="ARBA" id="ARBA00002670"/>
    </source>
</evidence>
<dbReference type="InterPro" id="IPR027434">
    <property type="entry name" value="Homing_endonucl"/>
</dbReference>
<dbReference type="PANTHER" id="PTHR47539:SF1">
    <property type="entry name" value="PENTATRICOPEPTIDE REPEAT-CONTAINING PROTEIN OTP51, CHLOROPLASTIC"/>
    <property type="match status" value="1"/>
</dbReference>
<evidence type="ECO:0000259" key="2">
    <source>
        <dbReference type="Pfam" id="PF03161"/>
    </source>
</evidence>
<dbReference type="InterPro" id="IPR004860">
    <property type="entry name" value="LAGLIDADG_dom"/>
</dbReference>
<reference evidence="3" key="1">
    <citation type="submission" date="2018-01" db="EMBL/GenBank/DDBJ databases">
        <title>Comparative mitochondrial genomics of the basidiomycete Termitomyces.</title>
        <authorList>
            <person name="Nieuwenhuis M."/>
        </authorList>
    </citation>
    <scope>NUCLEOTIDE SEQUENCE</scope>
    <source>
        <strain evidence="3">T132</strain>
    </source>
</reference>
<proteinExistence type="predicted"/>
<dbReference type="InterPro" id="IPR052500">
    <property type="entry name" value="Chloro/Mito_RNA_Process"/>
</dbReference>
<feature type="domain" description="Homing endonuclease LAGLIDADG" evidence="2">
    <location>
        <begin position="7"/>
        <end position="182"/>
    </location>
</feature>
<dbReference type="Pfam" id="PF03161">
    <property type="entry name" value="LAGLIDADG_2"/>
    <property type="match status" value="1"/>
</dbReference>
<evidence type="ECO:0000313" key="3">
    <source>
        <dbReference type="EMBL" id="AVR57731.1"/>
    </source>
</evidence>
<dbReference type="GO" id="GO:0045292">
    <property type="term" value="P:mRNA cis splicing, via spliceosome"/>
    <property type="evidence" value="ECO:0007669"/>
    <property type="project" value="TreeGrafter"/>
</dbReference>
<dbReference type="SUPFAM" id="SSF55608">
    <property type="entry name" value="Homing endonucleases"/>
    <property type="match status" value="1"/>
</dbReference>
<sequence>MNKTLKDMLIGVLLGDGHIRRSGLNKAYISFEQSSKKTEYMNYLHSLAQEGGLPLTNENLKEYSREDLRYQVTNKSLYFRTKATEELKPMADLFLNEEGKKVIPANIADHLTSRSLAFWIMDDGQRVKTGGVTLCTDSYNKEEVSILREALKTNFNLVTTIHNKKGPNEAMYERIYIKKEGFEEIKPSLIPHMHESMFYKINKDINFTQDSSEIVSSGEIIDIFDIGGS</sequence>
<geneLocation type="mitochondrion" evidence="3"/>
<gene>
    <name evidence="3" type="primary">oi1rrnL</name>
    <name evidence="3" type="ORF">C0989_000032</name>
</gene>
<dbReference type="EMBL" id="MG783568">
    <property type="protein sequence ID" value="AVR57731.1"/>
    <property type="molecule type" value="Genomic_DNA"/>
</dbReference>